<name>A0A4Q2UT46_FUSOX</name>
<organism evidence="2 3">
    <name type="scientific">Fusarium oxysporum f. sp. narcissi</name>
    <dbReference type="NCBI Taxonomy" id="451672"/>
    <lineage>
        <taxon>Eukaryota</taxon>
        <taxon>Fungi</taxon>
        <taxon>Dikarya</taxon>
        <taxon>Ascomycota</taxon>
        <taxon>Pezizomycotina</taxon>
        <taxon>Sordariomycetes</taxon>
        <taxon>Hypocreomycetidae</taxon>
        <taxon>Hypocreales</taxon>
        <taxon>Nectriaceae</taxon>
        <taxon>Fusarium</taxon>
        <taxon>Fusarium oxysporum species complex</taxon>
    </lineage>
</organism>
<sequence length="254" mass="27648">MSGPHVARASFSTSQEGPAENSLSTSPDGISSNPTSYAARDDDICTEADCEPCHISNASSSCEDEHTADLLHENGGATTSPYIVFEDDLSGPRNDENTEQQEKEGAEEAMSDLESQPENAWESDSSSQSDVSDMRSEVEIEDEDEPISDSVESDAHSAKCFLERNWGCTCGCEGEVEENGMERTNNNEQQAYGLLDMVDYWRGLAVPDSIGRASPHAEVGENYDAQLDWFSILSGGDNRPKLDIQMSQRSSPDV</sequence>
<dbReference type="AlphaFoldDB" id="A0A4Q2UT46"/>
<dbReference type="EMBL" id="MQTW01002811">
    <property type="protein sequence ID" value="RYC77132.1"/>
    <property type="molecule type" value="Genomic_DNA"/>
</dbReference>
<protein>
    <submittedName>
        <fullName evidence="2">Uncharacterized protein</fullName>
    </submittedName>
</protein>
<gene>
    <name evidence="2" type="ORF">BFJ63_vAg19994</name>
</gene>
<feature type="compositionally biased region" description="Polar residues" evidence="1">
    <location>
        <begin position="10"/>
        <end position="36"/>
    </location>
</feature>
<feature type="region of interest" description="Disordered" evidence="1">
    <location>
        <begin position="1"/>
        <end position="38"/>
    </location>
</feature>
<accession>A0A4Q2UT46</accession>
<feature type="compositionally biased region" description="Basic and acidic residues" evidence="1">
    <location>
        <begin position="93"/>
        <end position="106"/>
    </location>
</feature>
<feature type="region of interest" description="Disordered" evidence="1">
    <location>
        <begin position="72"/>
        <end position="152"/>
    </location>
</feature>
<proteinExistence type="predicted"/>
<evidence type="ECO:0000256" key="1">
    <source>
        <dbReference type="SAM" id="MobiDB-lite"/>
    </source>
</evidence>
<evidence type="ECO:0000313" key="2">
    <source>
        <dbReference type="EMBL" id="RYC77132.1"/>
    </source>
</evidence>
<dbReference type="Proteomes" id="UP000290540">
    <property type="component" value="Unassembled WGS sequence"/>
</dbReference>
<reference evidence="2 3" key="1">
    <citation type="submission" date="2016-12" db="EMBL/GenBank/DDBJ databases">
        <title>Draft genome sequence of Fusarium oxysporum causing rot on Narcissus.</title>
        <authorList>
            <person name="Armitage A.D."/>
            <person name="Taylor A."/>
            <person name="Clarkson J.P."/>
            <person name="Harrison R.J."/>
            <person name="Jackson A.C."/>
        </authorList>
    </citation>
    <scope>NUCLEOTIDE SEQUENCE [LARGE SCALE GENOMIC DNA]</scope>
    <source>
        <strain evidence="2 3">N139</strain>
    </source>
</reference>
<evidence type="ECO:0000313" key="3">
    <source>
        <dbReference type="Proteomes" id="UP000290540"/>
    </source>
</evidence>
<comment type="caution">
    <text evidence="2">The sequence shown here is derived from an EMBL/GenBank/DDBJ whole genome shotgun (WGS) entry which is preliminary data.</text>
</comment>